<dbReference type="RefSeq" id="WP_012970961.1">
    <property type="nucleotide sequence ID" value="NC_013851.1"/>
</dbReference>
<dbReference type="InterPro" id="IPR003593">
    <property type="entry name" value="AAA+_ATPase"/>
</dbReference>
<feature type="domain" description="OmpA-like" evidence="3">
    <location>
        <begin position="558"/>
        <end position="677"/>
    </location>
</feature>
<evidence type="ECO:0000259" key="3">
    <source>
        <dbReference type="PROSITE" id="PS51123"/>
    </source>
</evidence>
<keyword evidence="1" id="KW-0472">Membrane</keyword>
<evidence type="ECO:0000256" key="2">
    <source>
        <dbReference type="SAM" id="MobiDB-lite"/>
    </source>
</evidence>
<feature type="region of interest" description="Disordered" evidence="2">
    <location>
        <begin position="490"/>
        <end position="539"/>
    </location>
</feature>
<dbReference type="PANTHER" id="PTHR35894">
    <property type="entry name" value="GENERAL SECRETION PATHWAY PROTEIN A-RELATED"/>
    <property type="match status" value="1"/>
</dbReference>
<dbReference type="GO" id="GO:0016887">
    <property type="term" value="F:ATP hydrolysis activity"/>
    <property type="evidence" value="ECO:0007669"/>
    <property type="project" value="InterPro"/>
</dbReference>
<feature type="region of interest" description="Disordered" evidence="2">
    <location>
        <begin position="311"/>
        <end position="362"/>
    </location>
</feature>
<dbReference type="GO" id="GO:0016020">
    <property type="term" value="C:membrane"/>
    <property type="evidence" value="ECO:0007669"/>
    <property type="project" value="UniProtKB-UniRule"/>
</dbReference>
<proteinExistence type="predicted"/>
<dbReference type="SMART" id="SM00382">
    <property type="entry name" value="AAA"/>
    <property type="match status" value="1"/>
</dbReference>
<feature type="compositionally biased region" description="Polar residues" evidence="2">
    <location>
        <begin position="351"/>
        <end position="362"/>
    </location>
</feature>
<dbReference type="PROSITE" id="PS51123">
    <property type="entry name" value="OMPA_2"/>
    <property type="match status" value="1"/>
</dbReference>
<dbReference type="InterPro" id="IPR027417">
    <property type="entry name" value="P-loop_NTPase"/>
</dbReference>
<gene>
    <name evidence="4" type="ordered locus">Alvin_1758</name>
</gene>
<organism evidence="4 5">
    <name type="scientific">Allochromatium vinosum (strain ATCC 17899 / DSM 180 / NBRC 103801 / NCIMB 10441 / D)</name>
    <name type="common">Chromatium vinosum</name>
    <dbReference type="NCBI Taxonomy" id="572477"/>
    <lineage>
        <taxon>Bacteria</taxon>
        <taxon>Pseudomonadati</taxon>
        <taxon>Pseudomonadota</taxon>
        <taxon>Gammaproteobacteria</taxon>
        <taxon>Chromatiales</taxon>
        <taxon>Chromatiaceae</taxon>
        <taxon>Allochromatium</taxon>
    </lineage>
</organism>
<dbReference type="SUPFAM" id="SSF103088">
    <property type="entry name" value="OmpA-like"/>
    <property type="match status" value="1"/>
</dbReference>
<dbReference type="InterPro" id="IPR006665">
    <property type="entry name" value="OmpA-like"/>
</dbReference>
<dbReference type="EMBL" id="CP001896">
    <property type="protein sequence ID" value="ADC62687.1"/>
    <property type="molecule type" value="Genomic_DNA"/>
</dbReference>
<dbReference type="HOGENOM" id="CLU_404223_0_0_6"/>
<accession>D3RU28</accession>
<dbReference type="OrthoDB" id="9780149at2"/>
<feature type="compositionally biased region" description="Basic and acidic residues" evidence="2">
    <location>
        <begin position="332"/>
        <end position="346"/>
    </location>
</feature>
<evidence type="ECO:0000313" key="4">
    <source>
        <dbReference type="EMBL" id="ADC62687.1"/>
    </source>
</evidence>
<dbReference type="Proteomes" id="UP000001441">
    <property type="component" value="Chromosome"/>
</dbReference>
<dbReference type="Pfam" id="PF00691">
    <property type="entry name" value="OmpA"/>
    <property type="match status" value="1"/>
</dbReference>
<dbReference type="eggNOG" id="COG3267">
    <property type="taxonomic scope" value="Bacteria"/>
</dbReference>
<dbReference type="InterPro" id="IPR049945">
    <property type="entry name" value="AAA_22"/>
</dbReference>
<evidence type="ECO:0000313" key="5">
    <source>
        <dbReference type="Proteomes" id="UP000001441"/>
    </source>
</evidence>
<dbReference type="Gene3D" id="3.40.50.300">
    <property type="entry name" value="P-loop containing nucleotide triphosphate hydrolases"/>
    <property type="match status" value="1"/>
</dbReference>
<dbReference type="KEGG" id="alv:Alvin_1758"/>
<reference evidence="4 5" key="1">
    <citation type="journal article" date="2011" name="Stand. Genomic Sci.">
        <title>Complete genome sequence of Allochromatium vinosum DSM 180(T).</title>
        <authorList>
            <person name="Weissgerber T."/>
            <person name="Zigann R."/>
            <person name="Bruce D."/>
            <person name="Chang Y.J."/>
            <person name="Detter J.C."/>
            <person name="Han C."/>
            <person name="Hauser L."/>
            <person name="Jeffries C.D."/>
            <person name="Land M."/>
            <person name="Munk A.C."/>
            <person name="Tapia R."/>
            <person name="Dahl C."/>
        </authorList>
    </citation>
    <scope>NUCLEOTIDE SEQUENCE [LARGE SCALE GENOMIC DNA]</scope>
    <source>
        <strain evidence="5">ATCC 17899 / DSM 180 / NBRC 103801 / NCIMB 10441 / D</strain>
    </source>
</reference>
<sequence length="680" mass="75191">MYESFFGFKDKPFSLLPDPSLFYPSQIHREALTLLEYGLYNQAGFTVITGEIGSGKTTLMRYLLERLEQDMTVGLISHTHQSLGRIMDWICAAFEIQAPRNDRVAQHQAFVDFLLAEYAKGRKTLLIIDEAQNLDRDTLEEIRLLSNVNSEHDVLLQLLLLGQPELREQLRQPGLEQFIQRISASYHLGRLNQEDSCRYIRHRLKTVGGRPDIFTPDACHAIFHYSRGIPRLINLICDTALVFAYGAGESHIDGCSIDVFVRSDGSHLLFAIDGEEIQPLPEYRPILVDELEEEPLEAEEPRQMNARMPAIQAEPGPEPDHPSIEPIPTDQDLPRTARQPESERVAPRLHTATSSPGSSAPLSNFDYSGWSSADGAPGFDRHGSVDSRRHGRRLGWEITAMVIGILSGIGLVGWYIQSSSLKPIASPIETQGQDTTEKAARSAAERLVPSVPVTEQTPETPPFDVLISLAQEPSGPEADAVTVEESVIEEAPGTVAGDSPLQTNAASSETESVPEAAATAEPETEAPSESVPAPDRPGLERLESGLAALSIEVERLAPNHIRADLSRLIQFRDGSVALDESARTLLARFAGLLKEDERVRLHIVTHTDTQGATTNNQVLSERRAADIALILRLEGIGASRITHEGKGMSEPKFTREEERRLGPWINRRIEIDLIESDEAR</sequence>
<dbReference type="InterPro" id="IPR052026">
    <property type="entry name" value="ExeA_AAA_ATPase_DNA-bind"/>
</dbReference>
<dbReference type="PANTHER" id="PTHR35894:SF1">
    <property type="entry name" value="PHOSPHORIBULOKINASE _ URIDINE KINASE FAMILY"/>
    <property type="match status" value="1"/>
</dbReference>
<dbReference type="SUPFAM" id="SSF52540">
    <property type="entry name" value="P-loop containing nucleoside triphosphate hydrolases"/>
    <property type="match status" value="1"/>
</dbReference>
<dbReference type="eggNOG" id="COG2885">
    <property type="taxonomic scope" value="Bacteria"/>
</dbReference>
<dbReference type="STRING" id="572477.Alvin_1758"/>
<dbReference type="InterPro" id="IPR036737">
    <property type="entry name" value="OmpA-like_sf"/>
</dbReference>
<name>D3RU28_ALLVD</name>
<protein>
    <submittedName>
        <fullName evidence="4">OmpA/MotB domain protein</fullName>
    </submittedName>
</protein>
<dbReference type="Gene3D" id="3.30.1330.60">
    <property type="entry name" value="OmpA-like domain"/>
    <property type="match status" value="1"/>
</dbReference>
<dbReference type="CDD" id="cd07185">
    <property type="entry name" value="OmpA_C-like"/>
    <property type="match status" value="1"/>
</dbReference>
<evidence type="ECO:0000256" key="1">
    <source>
        <dbReference type="PROSITE-ProRule" id="PRU00473"/>
    </source>
</evidence>
<keyword evidence="5" id="KW-1185">Reference proteome</keyword>
<dbReference type="AlphaFoldDB" id="D3RU28"/>
<feature type="compositionally biased region" description="Low complexity" evidence="2">
    <location>
        <begin position="505"/>
        <end position="533"/>
    </location>
</feature>
<dbReference type="Pfam" id="PF13401">
    <property type="entry name" value="AAA_22"/>
    <property type="match status" value="1"/>
</dbReference>